<dbReference type="STRING" id="1238182.C882_3333"/>
<dbReference type="PANTHER" id="PTHR37422">
    <property type="entry name" value="TEICHURONIC ACID BIOSYNTHESIS PROTEIN TUAE"/>
    <property type="match status" value="1"/>
</dbReference>
<dbReference type="EMBL" id="ANHY01000040">
    <property type="protein sequence ID" value="EKV26046.1"/>
    <property type="molecule type" value="Genomic_DNA"/>
</dbReference>
<feature type="transmembrane region" description="Helical" evidence="5">
    <location>
        <begin position="133"/>
        <end position="151"/>
    </location>
</feature>
<dbReference type="InterPro" id="IPR051533">
    <property type="entry name" value="WaaL-like"/>
</dbReference>
<feature type="transmembrane region" description="Helical" evidence="5">
    <location>
        <begin position="374"/>
        <end position="394"/>
    </location>
</feature>
<evidence type="ECO:0000259" key="6">
    <source>
        <dbReference type="Pfam" id="PF04932"/>
    </source>
</evidence>
<reference evidence="7 8" key="1">
    <citation type="journal article" date="2013" name="Genome Announc.">
        <title>Draft Genome Sequence of an Alphaproteobacterium, Caenispirillum salinarum AK4(T), Isolated from a Solar Saltern.</title>
        <authorList>
            <person name="Khatri I."/>
            <person name="Singh A."/>
            <person name="Korpole S."/>
            <person name="Pinnaka A.K."/>
            <person name="Subramanian S."/>
        </authorList>
    </citation>
    <scope>NUCLEOTIDE SEQUENCE [LARGE SCALE GENOMIC DNA]</scope>
    <source>
        <strain evidence="7 8">AK4</strain>
    </source>
</reference>
<feature type="transmembrane region" description="Helical" evidence="5">
    <location>
        <begin position="210"/>
        <end position="228"/>
    </location>
</feature>
<feature type="transmembrane region" description="Helical" evidence="5">
    <location>
        <begin position="187"/>
        <end position="203"/>
    </location>
</feature>
<feature type="domain" description="O-antigen ligase-related" evidence="6">
    <location>
        <begin position="170"/>
        <end position="381"/>
    </location>
</feature>
<proteinExistence type="predicted"/>
<feature type="transmembrane region" description="Helical" evidence="5">
    <location>
        <begin position="406"/>
        <end position="424"/>
    </location>
</feature>
<keyword evidence="4 5" id="KW-0472">Membrane</keyword>
<feature type="transmembrane region" description="Helical" evidence="5">
    <location>
        <begin position="56"/>
        <end position="76"/>
    </location>
</feature>
<comment type="subcellular location">
    <subcellularLocation>
        <location evidence="1">Membrane</location>
        <topology evidence="1">Multi-pass membrane protein</topology>
    </subcellularLocation>
</comment>
<feature type="transmembrane region" description="Helical" evidence="5">
    <location>
        <begin position="83"/>
        <end position="113"/>
    </location>
</feature>
<protein>
    <recommendedName>
        <fullName evidence="6">O-antigen ligase-related domain-containing protein</fullName>
    </recommendedName>
</protein>
<organism evidence="7 8">
    <name type="scientific">Caenispirillum salinarum AK4</name>
    <dbReference type="NCBI Taxonomy" id="1238182"/>
    <lineage>
        <taxon>Bacteria</taxon>
        <taxon>Pseudomonadati</taxon>
        <taxon>Pseudomonadota</taxon>
        <taxon>Alphaproteobacteria</taxon>
        <taxon>Rhodospirillales</taxon>
        <taxon>Novispirillaceae</taxon>
        <taxon>Caenispirillum</taxon>
    </lineage>
</organism>
<evidence type="ECO:0000256" key="3">
    <source>
        <dbReference type="ARBA" id="ARBA00022989"/>
    </source>
</evidence>
<evidence type="ECO:0000256" key="4">
    <source>
        <dbReference type="ARBA" id="ARBA00023136"/>
    </source>
</evidence>
<keyword evidence="2 5" id="KW-0812">Transmembrane</keyword>
<dbReference type="PANTHER" id="PTHR37422:SF13">
    <property type="entry name" value="LIPOPOLYSACCHARIDE BIOSYNTHESIS PROTEIN PA4999-RELATED"/>
    <property type="match status" value="1"/>
</dbReference>
<feature type="transmembrane region" description="Helical" evidence="5">
    <location>
        <begin position="163"/>
        <end position="181"/>
    </location>
</feature>
<comment type="caution">
    <text evidence="7">The sequence shown here is derived from an EMBL/GenBank/DDBJ whole genome shotgun (WGS) entry which is preliminary data.</text>
</comment>
<keyword evidence="8" id="KW-1185">Reference proteome</keyword>
<evidence type="ECO:0000313" key="7">
    <source>
        <dbReference type="EMBL" id="EKV26046.1"/>
    </source>
</evidence>
<evidence type="ECO:0000256" key="1">
    <source>
        <dbReference type="ARBA" id="ARBA00004141"/>
    </source>
</evidence>
<dbReference type="Proteomes" id="UP000009881">
    <property type="component" value="Unassembled WGS sequence"/>
</dbReference>
<dbReference type="Pfam" id="PF04932">
    <property type="entry name" value="Wzy_C"/>
    <property type="match status" value="1"/>
</dbReference>
<dbReference type="GO" id="GO:0016020">
    <property type="term" value="C:membrane"/>
    <property type="evidence" value="ECO:0007669"/>
    <property type="project" value="UniProtKB-SubCell"/>
</dbReference>
<dbReference type="AlphaFoldDB" id="K9HBA6"/>
<keyword evidence="3 5" id="KW-1133">Transmembrane helix</keyword>
<name>K9HBA6_9PROT</name>
<evidence type="ECO:0000313" key="8">
    <source>
        <dbReference type="Proteomes" id="UP000009881"/>
    </source>
</evidence>
<evidence type="ECO:0000256" key="5">
    <source>
        <dbReference type="SAM" id="Phobius"/>
    </source>
</evidence>
<feature type="transmembrane region" description="Helical" evidence="5">
    <location>
        <begin position="22"/>
        <end position="44"/>
    </location>
</feature>
<evidence type="ECO:0000256" key="2">
    <source>
        <dbReference type="ARBA" id="ARBA00022692"/>
    </source>
</evidence>
<gene>
    <name evidence="7" type="ORF">C882_3333</name>
</gene>
<accession>K9HBA6</accession>
<dbReference type="InterPro" id="IPR007016">
    <property type="entry name" value="O-antigen_ligase-rel_domated"/>
</dbReference>
<sequence>MVGIAARVVVMALSDKTLRHRLVSPVAIFLAVSAAAVLSFLVNIAEPDGLPLKLRIAETVGISLSALYPFAIVGMIRAETMKLALVMLITGCAFTVLFGLLGGLQTIACLLPTGGDAPFVIPGSRVSGLAADPNQFAALAVALSAAAAALLEFTRASPTVSRVRLPAIVLLLVTGGTIILAGSRTGMIIYLLFCAIWFLTSWRQFRLVPVIAACTVAGLSATALWSHLPCPLRDDPLIIRFAERNDEAAVLARMAGQDVGAPTEQHLTNTFSQAIETLPKKVIQKDGAGGEGGEGGEEEVSRQFVTDFAATLADETWKLAAAIGADSARQNLWHFAVLLWGEKPLFGWGPGNMAAQTPNGWRAHNTVLTTAAEMGTVGVGALVLTAAIVVVVTVRRLRYSTVGWRGWLLLLTGLVVLSLSAMSQDSLRQGAVWAFAGLVLCLPPPLHRSKLGSAGDLSTAGRH</sequence>